<keyword evidence="4" id="KW-1185">Reference proteome</keyword>
<protein>
    <submittedName>
        <fullName evidence="3">Alpha/beta fold hydrolase</fullName>
    </submittedName>
</protein>
<dbReference type="PANTHER" id="PTHR46118">
    <property type="entry name" value="PROTEIN ABHD11"/>
    <property type="match status" value="1"/>
</dbReference>
<evidence type="ECO:0000259" key="2">
    <source>
        <dbReference type="Pfam" id="PF00561"/>
    </source>
</evidence>
<dbReference type="InterPro" id="IPR029058">
    <property type="entry name" value="AB_hydrolase_fold"/>
</dbReference>
<organism evidence="3 4">
    <name type="scientific">Kocuria soli</name>
    <dbReference type="NCBI Taxonomy" id="2485125"/>
    <lineage>
        <taxon>Bacteria</taxon>
        <taxon>Bacillati</taxon>
        <taxon>Actinomycetota</taxon>
        <taxon>Actinomycetes</taxon>
        <taxon>Micrococcales</taxon>
        <taxon>Micrococcaceae</taxon>
        <taxon>Kocuria</taxon>
    </lineage>
</organism>
<evidence type="ECO:0000313" key="4">
    <source>
        <dbReference type="Proteomes" id="UP000270616"/>
    </source>
</evidence>
<dbReference type="PRINTS" id="PR00111">
    <property type="entry name" value="ABHYDROLASE"/>
</dbReference>
<dbReference type="Gene3D" id="3.40.50.1820">
    <property type="entry name" value="alpha/beta hydrolase"/>
    <property type="match status" value="1"/>
</dbReference>
<dbReference type="EMBL" id="RKMF01000005">
    <property type="protein sequence ID" value="ROZ63715.1"/>
    <property type="molecule type" value="Genomic_DNA"/>
</dbReference>
<keyword evidence="1 3" id="KW-0378">Hydrolase</keyword>
<comment type="caution">
    <text evidence="3">The sequence shown here is derived from an EMBL/GenBank/DDBJ whole genome shotgun (WGS) entry which is preliminary data.</text>
</comment>
<dbReference type="Pfam" id="PF00561">
    <property type="entry name" value="Abhydrolase_1"/>
    <property type="match status" value="1"/>
</dbReference>
<sequence length="268" mass="29681">MASTTGSTPPDSGIHIQRVGEGEKNLVFLHGLMGRGKNFARFAKELSEECTVLLVDLPNHGASAWTESVDYPNLAAAVSKAINEELGNQPYYLVGHSMGGKVAMTMALTQPELILKLMVVDISPVKSWNSGGEFPHLLGSLLSVDLNQVANRAEVEQKLKDPIPHPTVRGFLMQNLRYSGGGFGWQPNLELLYDSLDTIGGFPEFTTTYDRPVMWVAGGESQYVKDEYRPVMQKLFPQVRKITVKGAGHWVHSQKPEEFTELLRHFLS</sequence>
<dbReference type="AlphaFoldDB" id="A0A3N3ZR27"/>
<dbReference type="Proteomes" id="UP000270616">
    <property type="component" value="Unassembled WGS sequence"/>
</dbReference>
<evidence type="ECO:0000256" key="1">
    <source>
        <dbReference type="ARBA" id="ARBA00022801"/>
    </source>
</evidence>
<dbReference type="InterPro" id="IPR000073">
    <property type="entry name" value="AB_hydrolase_1"/>
</dbReference>
<dbReference type="SUPFAM" id="SSF53474">
    <property type="entry name" value="alpha/beta-Hydrolases"/>
    <property type="match status" value="1"/>
</dbReference>
<dbReference type="GO" id="GO:0052689">
    <property type="term" value="F:carboxylic ester hydrolase activity"/>
    <property type="evidence" value="ECO:0007669"/>
    <property type="project" value="TreeGrafter"/>
</dbReference>
<dbReference type="RefSeq" id="WP_123824711.1">
    <property type="nucleotide sequence ID" value="NZ_RKMF01000005.1"/>
</dbReference>
<accession>A0A3N3ZR27</accession>
<dbReference type="PANTHER" id="PTHR46118:SF4">
    <property type="entry name" value="PROTEIN ABHD11"/>
    <property type="match status" value="1"/>
</dbReference>
<feature type="domain" description="AB hydrolase-1" evidence="2">
    <location>
        <begin position="25"/>
        <end position="256"/>
    </location>
</feature>
<gene>
    <name evidence="3" type="ORF">EDL96_04995</name>
</gene>
<proteinExistence type="predicted"/>
<dbReference type="OrthoDB" id="63519at2"/>
<name>A0A3N3ZR27_9MICC</name>
<evidence type="ECO:0000313" key="3">
    <source>
        <dbReference type="EMBL" id="ROZ63715.1"/>
    </source>
</evidence>
<reference evidence="3 4" key="1">
    <citation type="submission" date="2018-10" db="EMBL/GenBank/DDBJ databases">
        <title>Kocuria sp. M5W7-7, whole genome shotgun sequence.</title>
        <authorList>
            <person name="Tuo L."/>
        </authorList>
    </citation>
    <scope>NUCLEOTIDE SEQUENCE [LARGE SCALE GENOMIC DNA]</scope>
    <source>
        <strain evidence="3 4">M5W7-7</strain>
    </source>
</reference>